<proteinExistence type="predicted"/>
<accession>A0A4U1CMJ8</accession>
<protein>
    <recommendedName>
        <fullName evidence="3">Lipoprotein</fullName>
    </recommendedName>
</protein>
<evidence type="ECO:0008006" key="3">
    <source>
        <dbReference type="Google" id="ProtNLM"/>
    </source>
</evidence>
<organism evidence="1 2">
    <name type="scientific">Pedobacter frigoris</name>
    <dbReference type="NCBI Taxonomy" id="2571272"/>
    <lineage>
        <taxon>Bacteria</taxon>
        <taxon>Pseudomonadati</taxon>
        <taxon>Bacteroidota</taxon>
        <taxon>Sphingobacteriia</taxon>
        <taxon>Sphingobacteriales</taxon>
        <taxon>Sphingobacteriaceae</taxon>
        <taxon>Pedobacter</taxon>
    </lineage>
</organism>
<comment type="caution">
    <text evidence="1">The sequence shown here is derived from an EMBL/GenBank/DDBJ whole genome shotgun (WGS) entry which is preliminary data.</text>
</comment>
<dbReference type="PROSITE" id="PS51257">
    <property type="entry name" value="PROKAR_LIPOPROTEIN"/>
    <property type="match status" value="1"/>
</dbReference>
<name>A0A4U1CMJ8_9SPHI</name>
<sequence length="133" mass="15599">MDKSFIIVVLGIFLSSCAYDPGDKRLQITNNTGHQISYEYGADTVPYTNNLIEYYLSTVIYPNESMNIPENDANWPAFVSNSRYGKMYLFIYELDSLRKYDSIDTVNKKGIYRRMEYSLDELEKLDWKIEITK</sequence>
<dbReference type="EMBL" id="SWBQ01000001">
    <property type="protein sequence ID" value="TKC09097.1"/>
    <property type="molecule type" value="Genomic_DNA"/>
</dbReference>
<evidence type="ECO:0000313" key="2">
    <source>
        <dbReference type="Proteomes" id="UP000307244"/>
    </source>
</evidence>
<gene>
    <name evidence="1" type="ORF">FA047_03105</name>
</gene>
<dbReference type="Proteomes" id="UP000307244">
    <property type="component" value="Unassembled WGS sequence"/>
</dbReference>
<evidence type="ECO:0000313" key="1">
    <source>
        <dbReference type="EMBL" id="TKC09097.1"/>
    </source>
</evidence>
<dbReference type="RefSeq" id="WP_136834512.1">
    <property type="nucleotide sequence ID" value="NZ_SWBQ01000001.1"/>
</dbReference>
<reference evidence="1 2" key="1">
    <citation type="submission" date="2019-04" db="EMBL/GenBank/DDBJ databases">
        <title>Pedobacter sp. RP-3-15 sp. nov., isolated from Arctic soil.</title>
        <authorList>
            <person name="Dahal R.H."/>
            <person name="Kim D.-U."/>
        </authorList>
    </citation>
    <scope>NUCLEOTIDE SEQUENCE [LARGE SCALE GENOMIC DNA]</scope>
    <source>
        <strain evidence="1 2">RP-3-15</strain>
    </source>
</reference>
<keyword evidence="2" id="KW-1185">Reference proteome</keyword>
<dbReference type="AlphaFoldDB" id="A0A4U1CMJ8"/>
<dbReference type="OrthoDB" id="794236at2"/>